<dbReference type="InterPro" id="IPR036005">
    <property type="entry name" value="Creatinase/aminopeptidase-like"/>
</dbReference>
<dbReference type="Proteomes" id="UP000231388">
    <property type="component" value="Unassembled WGS sequence"/>
</dbReference>
<keyword evidence="5 6" id="KW-0378">Hydrolase</keyword>
<dbReference type="GO" id="GO:0070006">
    <property type="term" value="F:metalloaminopeptidase activity"/>
    <property type="evidence" value="ECO:0007669"/>
    <property type="project" value="UniProtKB-UniRule"/>
</dbReference>
<evidence type="ECO:0000256" key="2">
    <source>
        <dbReference type="ARBA" id="ARBA00022438"/>
    </source>
</evidence>
<dbReference type="PANTHER" id="PTHR43330:SF27">
    <property type="entry name" value="METHIONINE AMINOPEPTIDASE"/>
    <property type="match status" value="1"/>
</dbReference>
<feature type="binding site" evidence="6">
    <location>
        <position position="233"/>
    </location>
    <ligand>
        <name>a divalent metal cation</name>
        <dbReference type="ChEBI" id="CHEBI:60240"/>
        <label>2</label>
        <note>catalytic</note>
    </ligand>
</feature>
<feature type="binding site" evidence="6">
    <location>
        <position position="202"/>
    </location>
    <ligand>
        <name>a divalent metal cation</name>
        <dbReference type="ChEBI" id="CHEBI:60240"/>
        <label>2</label>
        <note>catalytic</note>
    </ligand>
</feature>
<dbReference type="GO" id="GO:0006508">
    <property type="term" value="P:proteolysis"/>
    <property type="evidence" value="ECO:0007669"/>
    <property type="project" value="UniProtKB-KW"/>
</dbReference>
<evidence type="ECO:0000256" key="4">
    <source>
        <dbReference type="ARBA" id="ARBA00022723"/>
    </source>
</evidence>
<evidence type="ECO:0000259" key="8">
    <source>
        <dbReference type="Pfam" id="PF00557"/>
    </source>
</evidence>
<dbReference type="GO" id="GO:0004239">
    <property type="term" value="F:initiator methionyl aminopeptidase activity"/>
    <property type="evidence" value="ECO:0007669"/>
    <property type="project" value="UniProtKB-UniRule"/>
</dbReference>
<dbReference type="InterPro" id="IPR001714">
    <property type="entry name" value="Pept_M24_MAP"/>
</dbReference>
<feature type="binding site" evidence="6">
    <location>
        <position position="169"/>
    </location>
    <ligand>
        <name>a divalent metal cation</name>
        <dbReference type="ChEBI" id="CHEBI:60240"/>
        <label>2</label>
        <note>catalytic</note>
    </ligand>
</feature>
<dbReference type="Gene3D" id="3.90.230.10">
    <property type="entry name" value="Creatinase/methionine aminopeptidase superfamily"/>
    <property type="match status" value="1"/>
</dbReference>
<comment type="similarity">
    <text evidence="6">Belongs to the peptidase M24A family. Methionine aminopeptidase type 1 subfamily.</text>
</comment>
<accession>A0A2G9XCR7</accession>
<keyword evidence="3 6" id="KW-0645">Protease</keyword>
<feature type="binding site" evidence="6">
    <location>
        <position position="176"/>
    </location>
    <ligand>
        <name>substrate</name>
    </ligand>
</feature>
<dbReference type="CDD" id="cd01086">
    <property type="entry name" value="MetAP1"/>
    <property type="match status" value="1"/>
</dbReference>
<feature type="binding site" evidence="6">
    <location>
        <position position="78"/>
    </location>
    <ligand>
        <name>substrate</name>
    </ligand>
</feature>
<gene>
    <name evidence="6 9" type="primary">map</name>
    <name evidence="9" type="ORF">COX53_00725</name>
</gene>
<feature type="binding site" evidence="6">
    <location>
        <position position="95"/>
    </location>
    <ligand>
        <name>a divalent metal cation</name>
        <dbReference type="ChEBI" id="CHEBI:60240"/>
        <label>1</label>
    </ligand>
</feature>
<dbReference type="HAMAP" id="MF_01974">
    <property type="entry name" value="MetAP_1"/>
    <property type="match status" value="1"/>
</dbReference>
<dbReference type="SUPFAM" id="SSF55920">
    <property type="entry name" value="Creatinase/aminopeptidase"/>
    <property type="match status" value="1"/>
</dbReference>
<dbReference type="EMBL" id="PCQY01000010">
    <property type="protein sequence ID" value="PIP04759.1"/>
    <property type="molecule type" value="Genomic_DNA"/>
</dbReference>
<dbReference type="NCBIfam" id="TIGR00500">
    <property type="entry name" value="met_pdase_I"/>
    <property type="match status" value="1"/>
</dbReference>
<evidence type="ECO:0000313" key="10">
    <source>
        <dbReference type="Proteomes" id="UP000231388"/>
    </source>
</evidence>
<evidence type="ECO:0000256" key="7">
    <source>
        <dbReference type="RuleBase" id="RU003653"/>
    </source>
</evidence>
<keyword evidence="4 6" id="KW-0479">Metal-binding</keyword>
<dbReference type="InterPro" id="IPR000994">
    <property type="entry name" value="Pept_M24"/>
</dbReference>
<evidence type="ECO:0000256" key="5">
    <source>
        <dbReference type="ARBA" id="ARBA00022801"/>
    </source>
</evidence>
<organism evidence="9 10">
    <name type="scientific">candidate division WWE3 bacterium CG23_combo_of_CG06-09_8_20_14_all_40_14</name>
    <dbReference type="NCBI Taxonomy" id="1975095"/>
    <lineage>
        <taxon>Bacteria</taxon>
        <taxon>Katanobacteria</taxon>
    </lineage>
</organism>
<comment type="caution">
    <text evidence="9">The sequence shown here is derived from an EMBL/GenBank/DDBJ whole genome shotgun (WGS) entry which is preliminary data.</text>
</comment>
<protein>
    <recommendedName>
        <fullName evidence="6 7">Methionine aminopeptidase</fullName>
        <shortName evidence="6">MAP</shortName>
        <shortName evidence="6">MetAP</shortName>
        <ecNumber evidence="6 7">3.4.11.18</ecNumber>
    </recommendedName>
    <alternativeName>
        <fullName evidence="6">Peptidase M</fullName>
    </alternativeName>
</protein>
<name>A0A2G9XCR7_UNCKA</name>
<feature type="binding site" evidence="6">
    <location>
        <position position="233"/>
    </location>
    <ligand>
        <name>a divalent metal cation</name>
        <dbReference type="ChEBI" id="CHEBI:60240"/>
        <label>1</label>
    </ligand>
</feature>
<dbReference type="EC" id="3.4.11.18" evidence="6 7"/>
<proteinExistence type="inferred from homology"/>
<comment type="cofactor">
    <cofactor evidence="6">
        <name>Co(2+)</name>
        <dbReference type="ChEBI" id="CHEBI:48828"/>
    </cofactor>
    <cofactor evidence="6">
        <name>Zn(2+)</name>
        <dbReference type="ChEBI" id="CHEBI:29105"/>
    </cofactor>
    <cofactor evidence="6">
        <name>Mn(2+)</name>
        <dbReference type="ChEBI" id="CHEBI:29035"/>
    </cofactor>
    <cofactor evidence="6">
        <name>Fe(2+)</name>
        <dbReference type="ChEBI" id="CHEBI:29033"/>
    </cofactor>
    <text evidence="6">Binds 2 divalent metal cations per subunit. Has a high-affinity and a low affinity metal-binding site. The true nature of the physiological cofactor is under debate. The enzyme is active with cobalt, zinc, manganese or divalent iron ions. Most likely, methionine aminopeptidases function as mononuclear Fe(2+)-metalloproteases under physiological conditions, and the catalytically relevant metal-binding site has been assigned to the histidine-containing high-affinity site.</text>
</comment>
<dbReference type="GO" id="GO:0046872">
    <property type="term" value="F:metal ion binding"/>
    <property type="evidence" value="ECO:0007669"/>
    <property type="project" value="UniProtKB-UniRule"/>
</dbReference>
<evidence type="ECO:0000256" key="6">
    <source>
        <dbReference type="HAMAP-Rule" id="MF_01974"/>
    </source>
</evidence>
<feature type="binding site" evidence="6">
    <location>
        <position position="106"/>
    </location>
    <ligand>
        <name>a divalent metal cation</name>
        <dbReference type="ChEBI" id="CHEBI:60240"/>
        <label>1</label>
    </ligand>
</feature>
<comment type="catalytic activity">
    <reaction evidence="6 7">
        <text>Release of N-terminal amino acids, preferentially methionine, from peptides and arylamides.</text>
        <dbReference type="EC" id="3.4.11.18"/>
    </reaction>
</comment>
<dbReference type="InterPro" id="IPR002467">
    <property type="entry name" value="Pept_M24A_MAP1"/>
</dbReference>
<feature type="domain" description="Peptidase M24" evidence="8">
    <location>
        <begin position="12"/>
        <end position="240"/>
    </location>
</feature>
<reference evidence="9 10" key="1">
    <citation type="submission" date="2017-09" db="EMBL/GenBank/DDBJ databases">
        <title>Depth-based differentiation of microbial function through sediment-hosted aquifers and enrichment of novel symbionts in the deep terrestrial subsurface.</title>
        <authorList>
            <person name="Probst A.J."/>
            <person name="Ladd B."/>
            <person name="Jarett J.K."/>
            <person name="Geller-Mcgrath D.E."/>
            <person name="Sieber C.M."/>
            <person name="Emerson J.B."/>
            <person name="Anantharaman K."/>
            <person name="Thomas B.C."/>
            <person name="Malmstrom R."/>
            <person name="Stieglmeier M."/>
            <person name="Klingl A."/>
            <person name="Woyke T."/>
            <person name="Ryan C.M."/>
            <person name="Banfield J.F."/>
        </authorList>
    </citation>
    <scope>NUCLEOTIDE SEQUENCE [LARGE SCALE GENOMIC DNA]</scope>
    <source>
        <strain evidence="9">CG23_combo_of_CG06-09_8_20_14_all_40_14</strain>
    </source>
</reference>
<keyword evidence="2 6" id="KW-0031">Aminopeptidase</keyword>
<dbReference type="PRINTS" id="PR00599">
    <property type="entry name" value="MAPEPTIDASE"/>
</dbReference>
<dbReference type="PANTHER" id="PTHR43330">
    <property type="entry name" value="METHIONINE AMINOPEPTIDASE"/>
    <property type="match status" value="1"/>
</dbReference>
<evidence type="ECO:0000256" key="1">
    <source>
        <dbReference type="ARBA" id="ARBA00002521"/>
    </source>
</evidence>
<comment type="function">
    <text evidence="1 6">Removes the N-terminal methionine from nascent proteins. The N-terminal methionine is often cleaved when the second residue in the primary sequence is small and uncharged (Met-Ala-, Cys, Gly, Pro, Ser, Thr, or Val). Requires deformylation of the N(alpha)-formylated initiator methionine before it can be hydrolyzed.</text>
</comment>
<sequence length="249" mass="27198">MTIILKTPDEIEKMRKSGLLAATVMQRIVGFIHPHLTTLQVDKFINSQIKSFHAKPSFIGQDGYEFSSCISINAEVVHGLPSERKIKKGDVVSIDLGVLYEGYHSDMCKTVEVGASAPGNKRFLEAGVSALNCAISQCKPGNRVGDISHSLQKIIEENGYFVVYDLVGHGIGKNLHEEPQIPCYGKVGTGPELLEGMVIAIEVMYTKTNSPLEILSDGWTFATQDKSLSAMFEHTVAITKNGCEVLTKL</sequence>
<feature type="binding site" evidence="6">
    <location>
        <position position="106"/>
    </location>
    <ligand>
        <name>a divalent metal cation</name>
        <dbReference type="ChEBI" id="CHEBI:60240"/>
        <label>2</label>
        <note>catalytic</note>
    </ligand>
</feature>
<dbReference type="GO" id="GO:0005829">
    <property type="term" value="C:cytosol"/>
    <property type="evidence" value="ECO:0007669"/>
    <property type="project" value="TreeGrafter"/>
</dbReference>
<dbReference type="Pfam" id="PF00557">
    <property type="entry name" value="Peptidase_M24"/>
    <property type="match status" value="1"/>
</dbReference>
<comment type="subunit">
    <text evidence="6">Monomer.</text>
</comment>
<evidence type="ECO:0000313" key="9">
    <source>
        <dbReference type="EMBL" id="PIP04759.1"/>
    </source>
</evidence>
<dbReference type="AlphaFoldDB" id="A0A2G9XCR7"/>
<evidence type="ECO:0000256" key="3">
    <source>
        <dbReference type="ARBA" id="ARBA00022670"/>
    </source>
</evidence>